<dbReference type="FunFam" id="1.25.40.10:FF:000393">
    <property type="entry name" value="Pentatricopeptide repeat-containing protein At1g20230"/>
    <property type="match status" value="1"/>
</dbReference>
<evidence type="ECO:0000256" key="1">
    <source>
        <dbReference type="ARBA" id="ARBA00022737"/>
    </source>
</evidence>
<dbReference type="Pfam" id="PF20431">
    <property type="entry name" value="E_motif"/>
    <property type="match status" value="1"/>
</dbReference>
<name>A0A5K0ZE79_9MAGN</name>
<dbReference type="GO" id="GO:0003723">
    <property type="term" value="F:RNA binding"/>
    <property type="evidence" value="ECO:0007669"/>
    <property type="project" value="InterPro"/>
</dbReference>
<feature type="repeat" description="PPR" evidence="2">
    <location>
        <begin position="308"/>
        <end position="342"/>
    </location>
</feature>
<feature type="repeat" description="PPR" evidence="2">
    <location>
        <begin position="480"/>
        <end position="510"/>
    </location>
</feature>
<evidence type="ECO:0000256" key="2">
    <source>
        <dbReference type="PROSITE-ProRule" id="PRU00708"/>
    </source>
</evidence>
<proteinExistence type="predicted"/>
<dbReference type="FunFam" id="1.25.40.10:FF:000090">
    <property type="entry name" value="Pentatricopeptide repeat-containing protein, chloroplastic"/>
    <property type="match status" value="1"/>
</dbReference>
<protein>
    <recommendedName>
        <fullName evidence="4">Pentacotripeptide-repeat region of PRORP domain-containing protein</fullName>
    </recommendedName>
</protein>
<accession>A0A5K0ZE79</accession>
<dbReference type="FunFam" id="1.25.40.10:FF:000344">
    <property type="entry name" value="Pentatricopeptide repeat-containing protein"/>
    <property type="match status" value="1"/>
</dbReference>
<dbReference type="NCBIfam" id="TIGR00756">
    <property type="entry name" value="PPR"/>
    <property type="match status" value="5"/>
</dbReference>
<dbReference type="PANTHER" id="PTHR47926">
    <property type="entry name" value="PENTATRICOPEPTIDE REPEAT-CONTAINING PROTEIN"/>
    <property type="match status" value="1"/>
</dbReference>
<feature type="repeat" description="PPR" evidence="2">
    <location>
        <begin position="343"/>
        <end position="377"/>
    </location>
</feature>
<dbReference type="PANTHER" id="PTHR47926:SF424">
    <property type="entry name" value="PENTACOTRIPEPTIDE-REPEAT REGION OF PRORP DOMAIN-CONTAINING PROTEIN"/>
    <property type="match status" value="1"/>
</dbReference>
<dbReference type="FunFam" id="1.25.40.10:FF:000343">
    <property type="entry name" value="Pentatricopeptide repeat-containing protein At3g58590"/>
    <property type="match status" value="1"/>
</dbReference>
<feature type="repeat" description="PPR" evidence="2">
    <location>
        <begin position="516"/>
        <end position="546"/>
    </location>
</feature>
<dbReference type="Gramene" id="NC14G0010870.1">
    <property type="protein sequence ID" value="NC14G0010870.1:cds"/>
    <property type="gene ID" value="NC14G0010870"/>
</dbReference>
<feature type="repeat" description="PPR" evidence="2">
    <location>
        <begin position="445"/>
        <end position="479"/>
    </location>
</feature>
<gene>
    <name evidence="3" type="ORF">NYM_LOCUS10561</name>
</gene>
<evidence type="ECO:0000313" key="3">
    <source>
        <dbReference type="EMBL" id="VVV88587.1"/>
    </source>
</evidence>
<dbReference type="EMBL" id="LR721779">
    <property type="protein sequence ID" value="VVV88587.1"/>
    <property type="molecule type" value="Genomic_DNA"/>
</dbReference>
<dbReference type="Pfam" id="PF13041">
    <property type="entry name" value="PPR_2"/>
    <property type="match status" value="3"/>
</dbReference>
<feature type="repeat" description="PPR" evidence="2">
    <location>
        <begin position="207"/>
        <end position="241"/>
    </location>
</feature>
<dbReference type="OMA" id="YSKCGCW"/>
<dbReference type="OrthoDB" id="185373at2759"/>
<dbReference type="InterPro" id="IPR011990">
    <property type="entry name" value="TPR-like_helical_dom_sf"/>
</dbReference>
<organism evidence="3">
    <name type="scientific">Nymphaea colorata</name>
    <name type="common">pocket water lily</name>
    <dbReference type="NCBI Taxonomy" id="210225"/>
    <lineage>
        <taxon>Eukaryota</taxon>
        <taxon>Viridiplantae</taxon>
        <taxon>Streptophyta</taxon>
        <taxon>Embryophyta</taxon>
        <taxon>Tracheophyta</taxon>
        <taxon>Spermatophyta</taxon>
        <taxon>Magnoliopsida</taxon>
        <taxon>Nymphaeales</taxon>
        <taxon>Nymphaeaceae</taxon>
        <taxon>Nymphaea</taxon>
    </lineage>
</organism>
<reference evidence="3" key="1">
    <citation type="submission" date="2019-09" db="EMBL/GenBank/DDBJ databases">
        <authorList>
            <person name="Zhang L."/>
        </authorList>
    </citation>
    <scope>NUCLEOTIDE SEQUENCE</scope>
</reference>
<dbReference type="Gene3D" id="1.25.40.10">
    <property type="entry name" value="Tetratricopeptide repeat domain"/>
    <property type="match status" value="5"/>
</dbReference>
<feature type="repeat" description="PPR" evidence="2">
    <location>
        <begin position="106"/>
        <end position="140"/>
    </location>
</feature>
<evidence type="ECO:0008006" key="4">
    <source>
        <dbReference type="Google" id="ProtNLM"/>
    </source>
</evidence>
<dbReference type="Pfam" id="PF01535">
    <property type="entry name" value="PPR"/>
    <property type="match status" value="5"/>
</dbReference>
<keyword evidence="1" id="KW-0677">Repeat</keyword>
<dbReference type="InterPro" id="IPR002885">
    <property type="entry name" value="PPR_rpt"/>
</dbReference>
<dbReference type="GO" id="GO:0009451">
    <property type="term" value="P:RNA modification"/>
    <property type="evidence" value="ECO:0007669"/>
    <property type="project" value="InterPro"/>
</dbReference>
<dbReference type="AlphaFoldDB" id="A0A5K0ZE79"/>
<dbReference type="InterPro" id="IPR046960">
    <property type="entry name" value="PPR_At4g14850-like_plant"/>
</dbReference>
<sequence length="631" mass="69872">MKAMKMNRRMSLNPLRVLVSKGHYREALSLYAHSGIQSPHEAFSFPFLLKACAKLPALSDGQKLHAHILKTGFHDAYTTTSLISMYAEVGLISDAHQVLDETSTRSLECFNALVSGLVQNGSFGDALLSFKWIQGNGLQPNSVSIASLLPACSRKGTRQQGLQLHAFSVKCGFELDLFVGSGILTMYANFGDLSSSVRIFNSIPEKNAVCYNALLSGFLHGGFPRKVLEIVQQMQRDGQTPSSVTLVSLLSACSDLSELQYGKQAHSYIMRSSHGIDLLTGTALIDMYSKCRSLREAHHIFKSMPEKSLFTWNAMISATSQLGHYESAVELFQQMQTTGLEPDVSTWNSIIGGPAKQGLGFEALRLFKEMQLSGIEPNVVSMTSMLTVCSSLSDLQRGREIHGYIIKSGLHVDVFLETALIDMYAKCGWHAQARRVFDGRHGHGDTVLWNAMIGAYGRNGDSGSALKMLDCMEKENITPNSATFTSVLSVCSHTGLIDRGWKIFTRMRKKFLIEPCIEHYTCMVDLFSRAGKLDEARRLLKEMPMYPSASMLATVLGACSRQLDADLGEEIARELLRLEPENPAAFVVLSNIYAEQERWVDVERLRELMRNRGMKKSQALSTVCEPLISTS</sequence>
<dbReference type="InterPro" id="IPR046848">
    <property type="entry name" value="E_motif"/>
</dbReference>
<dbReference type="PROSITE" id="PS51375">
    <property type="entry name" value="PPR"/>
    <property type="match status" value="7"/>
</dbReference>